<dbReference type="PROSITE" id="PS51457">
    <property type="entry name" value="BEN"/>
    <property type="match status" value="1"/>
</dbReference>
<feature type="compositionally biased region" description="Basic and acidic residues" evidence="13">
    <location>
        <begin position="334"/>
        <end position="354"/>
    </location>
</feature>
<feature type="coiled-coil region" evidence="12">
    <location>
        <begin position="15"/>
        <end position="42"/>
    </location>
</feature>
<dbReference type="AlphaFoldDB" id="A0A9P0DX48"/>
<dbReference type="SMART" id="SM01025">
    <property type="entry name" value="BEN"/>
    <property type="match status" value="1"/>
</dbReference>
<evidence type="ECO:0000256" key="1">
    <source>
        <dbReference type="ARBA" id="ARBA00004123"/>
    </source>
</evidence>
<keyword evidence="9" id="KW-0804">Transcription</keyword>
<evidence type="ECO:0000256" key="13">
    <source>
        <dbReference type="SAM" id="MobiDB-lite"/>
    </source>
</evidence>
<proteinExistence type="inferred from homology"/>
<protein>
    <recommendedName>
        <fullName evidence="3">Protein BANP</fullName>
    </recommendedName>
</protein>
<evidence type="ECO:0000313" key="16">
    <source>
        <dbReference type="Proteomes" id="UP001152798"/>
    </source>
</evidence>
<keyword evidence="6" id="KW-0805">Transcription regulation</keyword>
<dbReference type="OrthoDB" id="10052653at2759"/>
<dbReference type="GO" id="GO:0042177">
    <property type="term" value="P:negative regulation of protein catabolic process"/>
    <property type="evidence" value="ECO:0007669"/>
    <property type="project" value="TreeGrafter"/>
</dbReference>
<dbReference type="GO" id="GO:0034504">
    <property type="term" value="P:protein localization to nucleus"/>
    <property type="evidence" value="ECO:0007669"/>
    <property type="project" value="TreeGrafter"/>
</dbReference>
<evidence type="ECO:0000256" key="7">
    <source>
        <dbReference type="ARBA" id="ARBA00023054"/>
    </source>
</evidence>
<evidence type="ECO:0000256" key="2">
    <source>
        <dbReference type="ARBA" id="ARBA00009735"/>
    </source>
</evidence>
<sequence length="354" mass="39988">MSDIGKRIRIEKSNFHSYDKVNEKLENRLSAMEKKVDFLMTTCTTILSTCEKILSKEKTEHDCCATLLLPKILFIDDYLRNLHKTDILTDPDGSNPVGFLQSDKVTNSDSVQILTLNTEEDLPEGSWLGDVSNPKARVRVDIPPSLLMHINAHCLTPEKMALTLLDSLFPREVLAVSNLSGKGKHSKRQLDPLLIYAIRCHLAYKFKITDKDWHRIKQNIDSKCRAVWRKKARGLPLGGGTNKSSMMLNDALSEESSDGIINISSIKVLRNNSSNSNKLIHIQDKHTVKVFSDEEFKELLRSPVELFSVEDSECFNLGEHSSVIQDAADNSENSTDKTMDDSPLFQEKRTINLD</sequence>
<evidence type="ECO:0000256" key="4">
    <source>
        <dbReference type="ARBA" id="ARBA00022491"/>
    </source>
</evidence>
<evidence type="ECO:0000256" key="11">
    <source>
        <dbReference type="ARBA" id="ARBA00023306"/>
    </source>
</evidence>
<keyword evidence="4" id="KW-0678">Repressor</keyword>
<name>A0A9P0DX48_NEZVI</name>
<evidence type="ECO:0000256" key="10">
    <source>
        <dbReference type="ARBA" id="ARBA00023242"/>
    </source>
</evidence>
<keyword evidence="11" id="KW-0131">Cell cycle</keyword>
<dbReference type="Gene3D" id="1.10.10.2590">
    <property type="entry name" value="BEN domain"/>
    <property type="match status" value="1"/>
</dbReference>
<feature type="region of interest" description="Disordered" evidence="13">
    <location>
        <begin position="326"/>
        <end position="354"/>
    </location>
</feature>
<evidence type="ECO:0000256" key="5">
    <source>
        <dbReference type="ARBA" id="ARBA00022853"/>
    </source>
</evidence>
<organism evidence="15 16">
    <name type="scientific">Nezara viridula</name>
    <name type="common">Southern green stink bug</name>
    <name type="synonym">Cimex viridulus</name>
    <dbReference type="NCBI Taxonomy" id="85310"/>
    <lineage>
        <taxon>Eukaryota</taxon>
        <taxon>Metazoa</taxon>
        <taxon>Ecdysozoa</taxon>
        <taxon>Arthropoda</taxon>
        <taxon>Hexapoda</taxon>
        <taxon>Insecta</taxon>
        <taxon>Pterygota</taxon>
        <taxon>Neoptera</taxon>
        <taxon>Paraneoptera</taxon>
        <taxon>Hemiptera</taxon>
        <taxon>Heteroptera</taxon>
        <taxon>Panheteroptera</taxon>
        <taxon>Pentatomomorpha</taxon>
        <taxon>Pentatomoidea</taxon>
        <taxon>Pentatomidae</taxon>
        <taxon>Pentatominae</taxon>
        <taxon>Nezara</taxon>
    </lineage>
</organism>
<dbReference type="Pfam" id="PF10523">
    <property type="entry name" value="BEN"/>
    <property type="match status" value="1"/>
</dbReference>
<evidence type="ECO:0000256" key="6">
    <source>
        <dbReference type="ARBA" id="ARBA00023015"/>
    </source>
</evidence>
<comment type="subcellular location">
    <subcellularLocation>
        <location evidence="1">Nucleus</location>
    </subcellularLocation>
</comment>
<dbReference type="Proteomes" id="UP001152798">
    <property type="component" value="Chromosome 1"/>
</dbReference>
<dbReference type="GO" id="GO:0003677">
    <property type="term" value="F:DNA binding"/>
    <property type="evidence" value="ECO:0007669"/>
    <property type="project" value="UniProtKB-KW"/>
</dbReference>
<gene>
    <name evidence="15" type="ORF">NEZAVI_LOCUS1003</name>
</gene>
<reference evidence="15" key="1">
    <citation type="submission" date="2022-01" db="EMBL/GenBank/DDBJ databases">
        <authorList>
            <person name="King R."/>
        </authorList>
    </citation>
    <scope>NUCLEOTIDE SEQUENCE</scope>
</reference>
<keyword evidence="5" id="KW-0156">Chromatin regulator</keyword>
<keyword evidence="8" id="KW-0238">DNA-binding</keyword>
<accession>A0A9P0DX48</accession>
<dbReference type="GO" id="GO:0005634">
    <property type="term" value="C:nucleus"/>
    <property type="evidence" value="ECO:0007669"/>
    <property type="project" value="UniProtKB-SubCell"/>
</dbReference>
<keyword evidence="10" id="KW-0539">Nucleus</keyword>
<evidence type="ECO:0000313" key="15">
    <source>
        <dbReference type="EMBL" id="CAH1389634.1"/>
    </source>
</evidence>
<dbReference type="PANTHER" id="PTHR16243:SF2">
    <property type="entry name" value="PROTEIN BANP"/>
    <property type="match status" value="1"/>
</dbReference>
<keyword evidence="16" id="KW-1185">Reference proteome</keyword>
<evidence type="ECO:0000256" key="3">
    <source>
        <dbReference type="ARBA" id="ARBA00015794"/>
    </source>
</evidence>
<dbReference type="PANTHER" id="PTHR16243">
    <property type="entry name" value="BTG3-ASSOCIATED NUCLEAR PROTEIN BANP"/>
    <property type="match status" value="1"/>
</dbReference>
<dbReference type="InterPro" id="IPR018379">
    <property type="entry name" value="BEN_domain"/>
</dbReference>
<evidence type="ECO:0000259" key="14">
    <source>
        <dbReference type="PROSITE" id="PS51457"/>
    </source>
</evidence>
<comment type="similarity">
    <text evidence="2">Belongs to the BANP/SMAR1 family.</text>
</comment>
<feature type="domain" description="BEN" evidence="14">
    <location>
        <begin position="133"/>
        <end position="231"/>
    </location>
</feature>
<evidence type="ECO:0000256" key="9">
    <source>
        <dbReference type="ARBA" id="ARBA00023163"/>
    </source>
</evidence>
<keyword evidence="7 12" id="KW-0175">Coiled coil</keyword>
<dbReference type="InterPro" id="IPR042343">
    <property type="entry name" value="BANP"/>
</dbReference>
<dbReference type="GO" id="GO:0006325">
    <property type="term" value="P:chromatin organization"/>
    <property type="evidence" value="ECO:0007669"/>
    <property type="project" value="UniProtKB-KW"/>
</dbReference>
<evidence type="ECO:0000256" key="12">
    <source>
        <dbReference type="SAM" id="Coils"/>
    </source>
</evidence>
<dbReference type="EMBL" id="OV725077">
    <property type="protein sequence ID" value="CAH1389634.1"/>
    <property type="molecule type" value="Genomic_DNA"/>
</dbReference>
<evidence type="ECO:0000256" key="8">
    <source>
        <dbReference type="ARBA" id="ARBA00023125"/>
    </source>
</evidence>